<dbReference type="AlphaFoldDB" id="A0A0H3NL30"/>
<name>A0A0H3NL30_YERE1</name>
<dbReference type="Proteomes" id="UP000008084">
    <property type="component" value="Chromosome"/>
</dbReference>
<gene>
    <name evidence="1" type="ordered locus">Y11_23781</name>
</gene>
<sequence>MITELTDVMKLSQNKSDADATGASENLIKNGNVAIGQAILAKRLTR</sequence>
<proteinExistence type="predicted"/>
<accession>A0A0H3NL30</accession>
<dbReference type="HOGENOM" id="CLU_3190886_0_0_6"/>
<protein>
    <submittedName>
        <fullName evidence="1">Uncharacterized protein</fullName>
    </submittedName>
</protein>
<dbReference type="KEGG" id="yey:Y11_23781"/>
<dbReference type="PATRIC" id="fig|930944.6.peg.2361"/>
<evidence type="ECO:0000313" key="1">
    <source>
        <dbReference type="EMBL" id="CBY25803.1"/>
    </source>
</evidence>
<organism evidence="1 2">
    <name type="scientific">Yersinia enterocolitica subsp. palearctica serotype O:3 (strain DSM 13030 / CIP 106945 / Y11)</name>
    <dbReference type="NCBI Taxonomy" id="930944"/>
    <lineage>
        <taxon>Bacteria</taxon>
        <taxon>Pseudomonadati</taxon>
        <taxon>Pseudomonadota</taxon>
        <taxon>Gammaproteobacteria</taxon>
        <taxon>Enterobacterales</taxon>
        <taxon>Yersiniaceae</taxon>
        <taxon>Yersinia</taxon>
    </lineage>
</organism>
<evidence type="ECO:0000313" key="2">
    <source>
        <dbReference type="Proteomes" id="UP000008084"/>
    </source>
</evidence>
<reference evidence="1 2" key="1">
    <citation type="journal article" date="2011" name="J. Bacteriol.">
        <title>Complete genome sequence of Yersinia enterocolitica subsp. palearctica serogroup O:3.</title>
        <authorList>
            <person name="Batzilla J."/>
            <person name="Hoper D."/>
            <person name="Antonenka U."/>
            <person name="Heesemann J."/>
            <person name="Rakin A."/>
        </authorList>
    </citation>
    <scope>NUCLEOTIDE SEQUENCE [LARGE SCALE GENOMIC DNA]</scope>
    <source>
        <strain evidence="2">DSM 13030 / CIP 106945 / Y11</strain>
    </source>
</reference>
<dbReference type="EMBL" id="FR729477">
    <property type="protein sequence ID" value="CBY25803.1"/>
    <property type="molecule type" value="Genomic_DNA"/>
</dbReference>